<dbReference type="GO" id="GO:0050661">
    <property type="term" value="F:NADP binding"/>
    <property type="evidence" value="ECO:0007669"/>
    <property type="project" value="InterPro"/>
</dbReference>
<dbReference type="InterPro" id="IPR013328">
    <property type="entry name" value="6PGD_dom2"/>
</dbReference>
<dbReference type="Pfam" id="PF14833">
    <property type="entry name" value="NAD_binding_11"/>
    <property type="match status" value="1"/>
</dbReference>
<dbReference type="SUPFAM" id="SSF51735">
    <property type="entry name" value="NAD(P)-binding Rossmann-fold domains"/>
    <property type="match status" value="1"/>
</dbReference>
<gene>
    <name evidence="3" type="ORF">GMDG_03013</name>
</gene>
<dbReference type="PANTHER" id="PTHR43060:SF17">
    <property type="entry name" value="L-THREONATE DEHYDROGENASE"/>
    <property type="match status" value="1"/>
</dbReference>
<dbReference type="InParanoid" id="L8G512"/>
<dbReference type="InterPro" id="IPR006115">
    <property type="entry name" value="6PGDH_NADP-bd"/>
</dbReference>
<dbReference type="GO" id="GO:0051287">
    <property type="term" value="F:NAD binding"/>
    <property type="evidence" value="ECO:0007669"/>
    <property type="project" value="InterPro"/>
</dbReference>
<dbReference type="Proteomes" id="UP000011064">
    <property type="component" value="Unassembled WGS sequence"/>
</dbReference>
<dbReference type="STRING" id="658429.L8G512"/>
<evidence type="ECO:0000259" key="1">
    <source>
        <dbReference type="Pfam" id="PF03446"/>
    </source>
</evidence>
<dbReference type="EMBL" id="GL573213">
    <property type="protein sequence ID" value="ELR08202.1"/>
    <property type="molecule type" value="Genomic_DNA"/>
</dbReference>
<evidence type="ECO:0000313" key="4">
    <source>
        <dbReference type="Proteomes" id="UP000011064"/>
    </source>
</evidence>
<dbReference type="AlphaFoldDB" id="L8G512"/>
<dbReference type="InterPro" id="IPR002204">
    <property type="entry name" value="3-OH-isobutyrate_DH-rel_CS"/>
</dbReference>
<dbReference type="Gene3D" id="1.10.1040.10">
    <property type="entry name" value="N-(1-d-carboxylethyl)-l-norvaline Dehydrogenase, domain 2"/>
    <property type="match status" value="1"/>
</dbReference>
<protein>
    <recommendedName>
        <fullName evidence="5">6-phosphogluconate dehydrogenase NADP-binding domain-containing protein</fullName>
    </recommendedName>
</protein>
<evidence type="ECO:0008006" key="5">
    <source>
        <dbReference type="Google" id="ProtNLM"/>
    </source>
</evidence>
<feature type="domain" description="3-hydroxyisobutyrate dehydrogenase-like NAD-binding" evidence="2">
    <location>
        <begin position="50"/>
        <end position="91"/>
    </location>
</feature>
<accession>L8G512</accession>
<dbReference type="VEuPathDB" id="FungiDB:GMDG_03013"/>
<dbReference type="InterPro" id="IPR036291">
    <property type="entry name" value="NAD(P)-bd_dom_sf"/>
</dbReference>
<name>L8G512_PSED2</name>
<sequence length="322" mass="33101">MDSPVSGGTVRVSQGKLTVLAAGTESALQQGHEVLTLVSEKLYIIPGGIGTAGNVKMINQLLARIHIAAAGEAMGLAVKAGLNTRQVYDIILTDIREQLDIPLSKTWFGRQDDSGIVRIFTPSTPTLVHESSKSATLQSDVLTPPATPFEISKVGFVGLGAMGVGMAASLVKAGFNACGYDVYEPSIQKFVAGGGKAIEATSPAEAAREAEVLVLMVQNAAQAEDVLFGAGAAAKSLPDGSIVILNSTVSPTAVRDLSTRLSSLGKGLELIDAPVSGGVARAAKGELTLPRGCVVVVNTAAEEDMAIFAAGAISAEKQGKRY</sequence>
<dbReference type="SUPFAM" id="SSF48179">
    <property type="entry name" value="6-phosphogluconate dehydrogenase C-terminal domain-like"/>
    <property type="match status" value="1"/>
</dbReference>
<keyword evidence="4" id="KW-1185">Reference proteome</keyword>
<proteinExistence type="predicted"/>
<evidence type="ECO:0000259" key="2">
    <source>
        <dbReference type="Pfam" id="PF14833"/>
    </source>
</evidence>
<evidence type="ECO:0000313" key="3">
    <source>
        <dbReference type="EMBL" id="ELR08202.1"/>
    </source>
</evidence>
<dbReference type="PROSITE" id="PS00895">
    <property type="entry name" value="3_HYDROXYISOBUT_DH"/>
    <property type="match status" value="1"/>
</dbReference>
<feature type="domain" description="6-phosphogluconate dehydrogenase NADP-binding" evidence="1">
    <location>
        <begin position="153"/>
        <end position="292"/>
    </location>
</feature>
<dbReference type="OrthoDB" id="48988at2759"/>
<organism evidence="3 4">
    <name type="scientific">Pseudogymnoascus destructans (strain ATCC MYA-4855 / 20631-21)</name>
    <name type="common">Bat white-nose syndrome fungus</name>
    <name type="synonym">Geomyces destructans</name>
    <dbReference type="NCBI Taxonomy" id="658429"/>
    <lineage>
        <taxon>Eukaryota</taxon>
        <taxon>Fungi</taxon>
        <taxon>Dikarya</taxon>
        <taxon>Ascomycota</taxon>
        <taxon>Pezizomycotina</taxon>
        <taxon>Leotiomycetes</taxon>
        <taxon>Thelebolales</taxon>
        <taxon>Thelebolaceae</taxon>
        <taxon>Pseudogymnoascus</taxon>
    </lineage>
</organism>
<reference evidence="4" key="1">
    <citation type="submission" date="2010-09" db="EMBL/GenBank/DDBJ databases">
        <title>The genome sequence of Geomyces destructans 20631-21.</title>
        <authorList>
            <consortium name="The Broad Institute Genome Sequencing Platform"/>
            <person name="Cuomo C.A."/>
            <person name="Blehert D.S."/>
            <person name="Lorch J.M."/>
            <person name="Young S.K."/>
            <person name="Zeng Q."/>
            <person name="Gargeya S."/>
            <person name="Fitzgerald M."/>
            <person name="Haas B."/>
            <person name="Abouelleil A."/>
            <person name="Alvarado L."/>
            <person name="Arachchi H.M."/>
            <person name="Berlin A."/>
            <person name="Brown A."/>
            <person name="Chapman S.B."/>
            <person name="Chen Z."/>
            <person name="Dunbar C."/>
            <person name="Freedman E."/>
            <person name="Gearin G."/>
            <person name="Gellesch M."/>
            <person name="Goldberg J."/>
            <person name="Griggs A."/>
            <person name="Gujja S."/>
            <person name="Heiman D."/>
            <person name="Howarth C."/>
            <person name="Larson L."/>
            <person name="Lui A."/>
            <person name="MacDonald P.J.P."/>
            <person name="Montmayeur A."/>
            <person name="Murphy C."/>
            <person name="Neiman D."/>
            <person name="Pearson M."/>
            <person name="Priest M."/>
            <person name="Roberts A."/>
            <person name="Saif S."/>
            <person name="Shea T."/>
            <person name="Shenoy N."/>
            <person name="Sisk P."/>
            <person name="Stolte C."/>
            <person name="Sykes S."/>
            <person name="Wortman J."/>
            <person name="Nusbaum C."/>
            <person name="Birren B."/>
        </authorList>
    </citation>
    <scope>NUCLEOTIDE SEQUENCE [LARGE SCALE GENOMIC DNA]</scope>
    <source>
        <strain evidence="4">ATCC MYA-4855 / 20631-21</strain>
    </source>
</reference>
<dbReference type="GO" id="GO:0016491">
    <property type="term" value="F:oxidoreductase activity"/>
    <property type="evidence" value="ECO:0007669"/>
    <property type="project" value="InterPro"/>
</dbReference>
<dbReference type="InterPro" id="IPR029154">
    <property type="entry name" value="HIBADH-like_NADP-bd"/>
</dbReference>
<dbReference type="Pfam" id="PF03446">
    <property type="entry name" value="NAD_binding_2"/>
    <property type="match status" value="2"/>
</dbReference>
<feature type="domain" description="6-phosphogluconate dehydrogenase NADP-binding" evidence="1">
    <location>
        <begin position="1"/>
        <end position="43"/>
    </location>
</feature>
<dbReference type="Gene3D" id="3.40.50.720">
    <property type="entry name" value="NAD(P)-binding Rossmann-like Domain"/>
    <property type="match status" value="1"/>
</dbReference>
<dbReference type="InterPro" id="IPR008927">
    <property type="entry name" value="6-PGluconate_DH-like_C_sf"/>
</dbReference>
<dbReference type="HOGENOM" id="CLU_863624_0_0_1"/>
<dbReference type="PANTHER" id="PTHR43060">
    <property type="entry name" value="3-HYDROXYISOBUTYRATE DEHYDROGENASE-LIKE 1, MITOCHONDRIAL-RELATED"/>
    <property type="match status" value="1"/>
</dbReference>